<feature type="binding site" evidence="10">
    <location>
        <position position="89"/>
    </location>
    <ligand>
        <name>Mg(2+)</name>
        <dbReference type="ChEBI" id="CHEBI:18420"/>
    </ligand>
</feature>
<evidence type="ECO:0000256" key="7">
    <source>
        <dbReference type="ARBA" id="ARBA00023211"/>
    </source>
</evidence>
<comment type="subcellular location">
    <subcellularLocation>
        <location evidence="10">Cytoplasm</location>
    </subcellularLocation>
</comment>
<comment type="cofactor">
    <cofactor evidence="10">
        <name>Mn(2+)</name>
        <dbReference type="ChEBI" id="CHEBI:29035"/>
    </cofactor>
    <text evidence="10">Binds 1 Mn(2+) ion per subunit.</text>
</comment>
<dbReference type="GO" id="GO:0005737">
    <property type="term" value="C:cytoplasm"/>
    <property type="evidence" value="ECO:0007669"/>
    <property type="project" value="UniProtKB-SubCell"/>
</dbReference>
<keyword evidence="5 10" id="KW-0479">Metal-binding</keyword>
<geneLocation type="plasmid" evidence="13">
    <name>p-HB236076</name>
</geneLocation>
<keyword evidence="13" id="KW-0614">Plasmid</keyword>
<dbReference type="PANTHER" id="PTHR10885:SF0">
    <property type="entry name" value="ISOPENTENYL-DIPHOSPHATE DELTA-ISOMERASE"/>
    <property type="match status" value="1"/>
</dbReference>
<dbReference type="Pfam" id="PF00293">
    <property type="entry name" value="NUDIX"/>
    <property type="match status" value="1"/>
</dbReference>
<feature type="active site" evidence="10 11">
    <location>
        <position position="69"/>
    </location>
</feature>
<dbReference type="SUPFAM" id="SSF55811">
    <property type="entry name" value="Nudix"/>
    <property type="match status" value="1"/>
</dbReference>
<dbReference type="KEGG" id="vih:AB0763_15900"/>
<dbReference type="EMBL" id="CP162602">
    <property type="protein sequence ID" value="XDK26524.1"/>
    <property type="molecule type" value="Genomic_DNA"/>
</dbReference>
<evidence type="ECO:0000256" key="11">
    <source>
        <dbReference type="PIRSR" id="PIRSR018427-1"/>
    </source>
</evidence>
<dbReference type="PIRSF" id="PIRSF018427">
    <property type="entry name" value="Isopntndiph_ism"/>
    <property type="match status" value="1"/>
</dbReference>
<comment type="pathway">
    <text evidence="1 10">Isoprenoid biosynthesis; dimethylallyl diphosphate biosynthesis; dimethylallyl diphosphate from isopentenyl diphosphate: step 1/1.</text>
</comment>
<evidence type="ECO:0000256" key="9">
    <source>
        <dbReference type="ARBA" id="ARBA00023235"/>
    </source>
</evidence>
<sequence>MSLPREYVVLLDDDNQPIGQEDKAVVHHQQTPRHLAFSCYITNQDGLLLVTRRALSKVAWPGIWTNSVCGHPGPNESFEQAILRRAEQELGTKVARVECMLPDFHYRAVDDSGIVENEFCPVHQAVISAPLVLNPDEVMQYQWVEPKSLLLAIQATPWAFSPWMVEQVRQLAQVPGSVFHCSA</sequence>
<evidence type="ECO:0000256" key="10">
    <source>
        <dbReference type="HAMAP-Rule" id="MF_00202"/>
    </source>
</evidence>
<evidence type="ECO:0000313" key="13">
    <source>
        <dbReference type="EMBL" id="XDK26524.1"/>
    </source>
</evidence>
<dbReference type="NCBIfam" id="TIGR02150">
    <property type="entry name" value="IPP_isom_1"/>
    <property type="match status" value="1"/>
</dbReference>
<dbReference type="PROSITE" id="PS51462">
    <property type="entry name" value="NUDIX"/>
    <property type="match status" value="1"/>
</dbReference>
<dbReference type="GO" id="GO:0008299">
    <property type="term" value="P:isoprenoid biosynthetic process"/>
    <property type="evidence" value="ECO:0007669"/>
    <property type="project" value="UniProtKB-UniRule"/>
</dbReference>
<dbReference type="Gene3D" id="3.90.79.10">
    <property type="entry name" value="Nucleoside Triphosphate Pyrophosphohydrolase"/>
    <property type="match status" value="1"/>
</dbReference>
<reference evidence="13" key="1">
    <citation type="submission" date="2024-07" db="EMBL/GenBank/DDBJ databases">
        <title>Genome Analysis of a Potential Novel Vibrio Species Secreting pH- and Thermo-stable Alginate Lyase and its Application in Producing Alginate Oligosaccharides.</title>
        <authorList>
            <person name="Huang H."/>
            <person name="Bao K."/>
        </authorList>
    </citation>
    <scope>NUCLEOTIDE SEQUENCE</scope>
    <source>
        <strain evidence="13">HB236076</strain>
        <plasmid evidence="13">p-HB236076</plasmid>
    </source>
</reference>
<evidence type="ECO:0000256" key="2">
    <source>
        <dbReference type="ARBA" id="ARBA00007579"/>
    </source>
</evidence>
<feature type="binding site" evidence="10">
    <location>
        <position position="118"/>
    </location>
    <ligand>
        <name>Mn(2+)</name>
        <dbReference type="ChEBI" id="CHEBI:29035"/>
    </ligand>
</feature>
<name>A0AB39HEQ0_9VIBR</name>
<keyword evidence="4 10" id="KW-0963">Cytoplasm</keyword>
<feature type="binding site" evidence="10">
    <location>
        <position position="27"/>
    </location>
    <ligand>
        <name>Mn(2+)</name>
        <dbReference type="ChEBI" id="CHEBI:29035"/>
    </ligand>
</feature>
<organism evidence="13">
    <name type="scientific">Vibrio sp. HB236076</name>
    <dbReference type="NCBI Taxonomy" id="3232307"/>
    <lineage>
        <taxon>Bacteria</taxon>
        <taxon>Pseudomonadati</taxon>
        <taxon>Pseudomonadota</taxon>
        <taxon>Gammaproteobacteria</taxon>
        <taxon>Vibrionales</taxon>
        <taxon>Vibrionaceae</taxon>
        <taxon>Vibrio</taxon>
    </lineage>
</organism>
<keyword evidence="8 10" id="KW-0414">Isoprene biosynthesis</keyword>
<keyword evidence="6 10" id="KW-0460">Magnesium</keyword>
<dbReference type="HAMAP" id="MF_00202">
    <property type="entry name" value="Idi"/>
    <property type="match status" value="1"/>
</dbReference>
<protein>
    <recommendedName>
        <fullName evidence="3 10">Isopentenyl-diphosphate Delta-isomerase</fullName>
        <shortName evidence="10">IPP isomerase</shortName>
        <ecNumber evidence="3 10">5.3.3.2</ecNumber>
    </recommendedName>
    <alternativeName>
        <fullName evidence="10">IPP:DMAPP isomerase</fullName>
    </alternativeName>
    <alternativeName>
        <fullName evidence="10">Isopentenyl pyrophosphate isomerase</fullName>
    </alternativeName>
</protein>
<dbReference type="GO" id="GO:0004452">
    <property type="term" value="F:isopentenyl-diphosphate delta-isomerase activity"/>
    <property type="evidence" value="ECO:0007669"/>
    <property type="project" value="UniProtKB-UniRule"/>
</dbReference>
<dbReference type="InterPro" id="IPR056375">
    <property type="entry name" value="Idi_bact"/>
</dbReference>
<comment type="similarity">
    <text evidence="2 10">Belongs to the IPP isomerase type 1 family.</text>
</comment>
<proteinExistence type="inferred from homology"/>
<evidence type="ECO:0000256" key="1">
    <source>
        <dbReference type="ARBA" id="ARBA00004826"/>
    </source>
</evidence>
<dbReference type="GO" id="GO:0050992">
    <property type="term" value="P:dimethylallyl diphosphate biosynthetic process"/>
    <property type="evidence" value="ECO:0007669"/>
    <property type="project" value="UniProtKB-UniRule"/>
</dbReference>
<dbReference type="RefSeq" id="WP_306099429.1">
    <property type="nucleotide sequence ID" value="NZ_CP162602.1"/>
</dbReference>
<accession>A0AB39HEQ0</accession>
<comment type="cofactor">
    <cofactor evidence="10">
        <name>Mg(2+)</name>
        <dbReference type="ChEBI" id="CHEBI:18420"/>
    </cofactor>
    <text evidence="10">Binds 1 Mg(2+) ion per subunit. The magnesium ion binds only when substrate is bound.</text>
</comment>
<dbReference type="NCBIfam" id="NF002995">
    <property type="entry name" value="PRK03759.1"/>
    <property type="match status" value="1"/>
</dbReference>
<evidence type="ECO:0000256" key="3">
    <source>
        <dbReference type="ARBA" id="ARBA00012057"/>
    </source>
</evidence>
<evidence type="ECO:0000256" key="8">
    <source>
        <dbReference type="ARBA" id="ARBA00023229"/>
    </source>
</evidence>
<feature type="binding site" evidence="10">
    <location>
        <position position="34"/>
    </location>
    <ligand>
        <name>Mn(2+)</name>
        <dbReference type="ChEBI" id="CHEBI:29035"/>
    </ligand>
</feature>
<dbReference type="PANTHER" id="PTHR10885">
    <property type="entry name" value="ISOPENTENYL-DIPHOSPHATE DELTA-ISOMERASE"/>
    <property type="match status" value="1"/>
</dbReference>
<keyword evidence="9 10" id="KW-0413">Isomerase</keyword>
<dbReference type="CDD" id="cd02885">
    <property type="entry name" value="NUDIX_IPP_Isomerase"/>
    <property type="match status" value="1"/>
</dbReference>
<dbReference type="InterPro" id="IPR015797">
    <property type="entry name" value="NUDIX_hydrolase-like_dom_sf"/>
</dbReference>
<evidence type="ECO:0000256" key="5">
    <source>
        <dbReference type="ARBA" id="ARBA00022723"/>
    </source>
</evidence>
<evidence type="ECO:0000259" key="12">
    <source>
        <dbReference type="PROSITE" id="PS51462"/>
    </source>
</evidence>
<dbReference type="InterPro" id="IPR011876">
    <property type="entry name" value="IsopentenylPP_isomerase_typ1"/>
</dbReference>
<comment type="function">
    <text evidence="10">Catalyzes the 1,3-allylic rearrangement of the homoallylic substrate isopentenyl (IPP) to its highly electrophilic allylic isomer, dimethylallyl diphosphate (DMAPP).</text>
</comment>
<dbReference type="FunFam" id="3.90.79.10:FF:000009">
    <property type="entry name" value="Isopentenyl-diphosphate Delta-isomerase"/>
    <property type="match status" value="1"/>
</dbReference>
<keyword evidence="7 10" id="KW-0464">Manganese</keyword>
<dbReference type="AlphaFoldDB" id="A0AB39HEQ0"/>
<dbReference type="GO" id="GO:0046872">
    <property type="term" value="F:metal ion binding"/>
    <property type="evidence" value="ECO:0007669"/>
    <property type="project" value="UniProtKB-KW"/>
</dbReference>
<feature type="binding site" evidence="10">
    <location>
        <position position="116"/>
    </location>
    <ligand>
        <name>Mn(2+)</name>
        <dbReference type="ChEBI" id="CHEBI:29035"/>
    </ligand>
</feature>
<feature type="active site" evidence="10 11">
    <location>
        <position position="118"/>
    </location>
</feature>
<feature type="domain" description="Nudix hydrolase" evidence="12">
    <location>
        <begin position="32"/>
        <end position="166"/>
    </location>
</feature>
<comment type="catalytic activity">
    <reaction evidence="10">
        <text>isopentenyl diphosphate = dimethylallyl diphosphate</text>
        <dbReference type="Rhea" id="RHEA:23284"/>
        <dbReference type="ChEBI" id="CHEBI:57623"/>
        <dbReference type="ChEBI" id="CHEBI:128769"/>
        <dbReference type="EC" id="5.3.3.2"/>
    </reaction>
</comment>
<gene>
    <name evidence="10 13" type="primary">idi</name>
    <name evidence="13" type="ORF">AB0763_15900</name>
</gene>
<evidence type="ECO:0000256" key="4">
    <source>
        <dbReference type="ARBA" id="ARBA00022490"/>
    </source>
</evidence>
<feature type="binding site" evidence="10">
    <location>
        <position position="71"/>
    </location>
    <ligand>
        <name>Mn(2+)</name>
        <dbReference type="ChEBI" id="CHEBI:29035"/>
    </ligand>
</feature>
<dbReference type="InterPro" id="IPR000086">
    <property type="entry name" value="NUDIX_hydrolase_dom"/>
</dbReference>
<evidence type="ECO:0000256" key="6">
    <source>
        <dbReference type="ARBA" id="ARBA00022842"/>
    </source>
</evidence>
<dbReference type="EC" id="5.3.3.2" evidence="3 10"/>